<reference evidence="2 3" key="1">
    <citation type="submission" date="2024-09" db="EMBL/GenBank/DDBJ databases">
        <authorList>
            <person name="Sun Q."/>
            <person name="Mori K."/>
        </authorList>
    </citation>
    <scope>NUCLEOTIDE SEQUENCE [LARGE SCALE GENOMIC DNA]</scope>
    <source>
        <strain evidence="2 3">JCM 3307</strain>
    </source>
</reference>
<dbReference type="EMBL" id="JBHMCA010000077">
    <property type="protein sequence ID" value="MFB9450321.1"/>
    <property type="molecule type" value="Genomic_DNA"/>
</dbReference>
<accession>A0ABV5MN85</accession>
<comment type="caution">
    <text evidence="2">The sequence shown here is derived from an EMBL/GenBank/DDBJ whole genome shotgun (WGS) entry which is preliminary data.</text>
</comment>
<gene>
    <name evidence="2" type="ORF">ACFFTR_45190</name>
</gene>
<evidence type="ECO:0000313" key="2">
    <source>
        <dbReference type="EMBL" id="MFB9450321.1"/>
    </source>
</evidence>
<sequence length="129" mass="13607">MLTLDIGDDASRVSAHTTDMHEMNIKKRPAIHSACFDRQCPLRPARRIYGRRRTPYRIVAPSAINPAATQTSEATSVPVTGRLPVPATGVVEMDTEGVGDADAEALSDTDGEGDADAEGEAEGDADAEG</sequence>
<organism evidence="2 3">
    <name type="scientific">Dactylosporangium vinaceum</name>
    <dbReference type="NCBI Taxonomy" id="53362"/>
    <lineage>
        <taxon>Bacteria</taxon>
        <taxon>Bacillati</taxon>
        <taxon>Actinomycetota</taxon>
        <taxon>Actinomycetes</taxon>
        <taxon>Micromonosporales</taxon>
        <taxon>Micromonosporaceae</taxon>
        <taxon>Dactylosporangium</taxon>
    </lineage>
</organism>
<evidence type="ECO:0000313" key="3">
    <source>
        <dbReference type="Proteomes" id="UP001589608"/>
    </source>
</evidence>
<protein>
    <submittedName>
        <fullName evidence="2">Uncharacterized protein</fullName>
    </submittedName>
</protein>
<keyword evidence="3" id="KW-1185">Reference proteome</keyword>
<proteinExistence type="predicted"/>
<feature type="non-terminal residue" evidence="2">
    <location>
        <position position="129"/>
    </location>
</feature>
<feature type="region of interest" description="Disordered" evidence="1">
    <location>
        <begin position="94"/>
        <end position="129"/>
    </location>
</feature>
<evidence type="ECO:0000256" key="1">
    <source>
        <dbReference type="SAM" id="MobiDB-lite"/>
    </source>
</evidence>
<dbReference type="Proteomes" id="UP001589608">
    <property type="component" value="Unassembled WGS sequence"/>
</dbReference>
<name>A0ABV5MN85_9ACTN</name>